<gene>
    <name evidence="2" type="ORF">GCM10023175_29670</name>
</gene>
<feature type="region of interest" description="Disordered" evidence="1">
    <location>
        <begin position="224"/>
        <end position="257"/>
    </location>
</feature>
<dbReference type="RefSeq" id="WP_345417665.1">
    <property type="nucleotide sequence ID" value="NZ_BAABGT010000033.1"/>
</dbReference>
<evidence type="ECO:0000313" key="3">
    <source>
        <dbReference type="Proteomes" id="UP001501598"/>
    </source>
</evidence>
<accession>A0ABP8RTV0</accession>
<sequence>MSESSGGVTAELLTCELPGCTNVMEYSGVGRKPKYCGQTVDGVPHTRLTAHKVANGQLTLPAPGSRGGTDGETANTRPVSLARMTMEALRDEVATTIGDHEQRMSGLLARFGDALASATDPDAAHAEVTAAHREARAQVDAAEAARDRAVTAARTAVAETEAERDRSRADLVRVTEELEDTQSLLAERDTELEQARQEFYAARGEGERLQMELTGAKAEIEHLERRLGEEQQERAELSRRTDVAEQRADRMDRANQT</sequence>
<keyword evidence="3" id="KW-1185">Reference proteome</keyword>
<organism evidence="2 3">
    <name type="scientific">Pseudonocardia xishanensis</name>
    <dbReference type="NCBI Taxonomy" id="630995"/>
    <lineage>
        <taxon>Bacteria</taxon>
        <taxon>Bacillati</taxon>
        <taxon>Actinomycetota</taxon>
        <taxon>Actinomycetes</taxon>
        <taxon>Pseudonocardiales</taxon>
        <taxon>Pseudonocardiaceae</taxon>
        <taxon>Pseudonocardia</taxon>
    </lineage>
</organism>
<evidence type="ECO:0000313" key="2">
    <source>
        <dbReference type="EMBL" id="GAA4546766.1"/>
    </source>
</evidence>
<reference evidence="3" key="1">
    <citation type="journal article" date="2019" name="Int. J. Syst. Evol. Microbiol.">
        <title>The Global Catalogue of Microorganisms (GCM) 10K type strain sequencing project: providing services to taxonomists for standard genome sequencing and annotation.</title>
        <authorList>
            <consortium name="The Broad Institute Genomics Platform"/>
            <consortium name="The Broad Institute Genome Sequencing Center for Infectious Disease"/>
            <person name="Wu L."/>
            <person name="Ma J."/>
        </authorList>
    </citation>
    <scope>NUCLEOTIDE SEQUENCE [LARGE SCALE GENOMIC DNA]</scope>
    <source>
        <strain evidence="3">JCM 17906</strain>
    </source>
</reference>
<proteinExistence type="predicted"/>
<protein>
    <submittedName>
        <fullName evidence="2">Uncharacterized protein</fullName>
    </submittedName>
</protein>
<feature type="region of interest" description="Disordered" evidence="1">
    <location>
        <begin position="56"/>
        <end position="75"/>
    </location>
</feature>
<comment type="caution">
    <text evidence="2">The sequence shown here is derived from an EMBL/GenBank/DDBJ whole genome shotgun (WGS) entry which is preliminary data.</text>
</comment>
<dbReference type="Proteomes" id="UP001501598">
    <property type="component" value="Unassembled WGS sequence"/>
</dbReference>
<evidence type="ECO:0000256" key="1">
    <source>
        <dbReference type="SAM" id="MobiDB-lite"/>
    </source>
</evidence>
<dbReference type="EMBL" id="BAABGT010000033">
    <property type="protein sequence ID" value="GAA4546766.1"/>
    <property type="molecule type" value="Genomic_DNA"/>
</dbReference>
<name>A0ABP8RTV0_9PSEU</name>